<sequence>MSEHTRPGPKRTGPRAIYRGERMVASPKSMPGARLRSPDPLADGQP</sequence>
<dbReference type="AlphaFoldDB" id="A0A6M5YYB6"/>
<name>A0A6M5YYB6_9BACT</name>
<feature type="region of interest" description="Disordered" evidence="1">
    <location>
        <begin position="1"/>
        <end position="46"/>
    </location>
</feature>
<accession>A0A6M5YYB6</accession>
<evidence type="ECO:0000256" key="1">
    <source>
        <dbReference type="SAM" id="MobiDB-lite"/>
    </source>
</evidence>
<protein>
    <submittedName>
        <fullName evidence="2">Uncharacterized protein</fullName>
    </submittedName>
</protein>
<keyword evidence="3" id="KW-1185">Reference proteome</keyword>
<evidence type="ECO:0000313" key="2">
    <source>
        <dbReference type="EMBL" id="QJW98858.1"/>
    </source>
</evidence>
<dbReference type="EMBL" id="CP053452">
    <property type="protein sequence ID" value="QJW98858.1"/>
    <property type="molecule type" value="Genomic_DNA"/>
</dbReference>
<gene>
    <name evidence="2" type="ORF">FTUN_6453</name>
</gene>
<proteinExistence type="predicted"/>
<reference evidence="3" key="1">
    <citation type="submission" date="2020-05" db="EMBL/GenBank/DDBJ databases">
        <title>Frigoriglobus tundricola gen. nov., sp. nov., a psychrotolerant cellulolytic planctomycete of the family Gemmataceae with two divergent copies of 16S rRNA gene.</title>
        <authorList>
            <person name="Kulichevskaya I.S."/>
            <person name="Ivanova A.A."/>
            <person name="Naumoff D.G."/>
            <person name="Beletsky A.V."/>
            <person name="Rijpstra W.I.C."/>
            <person name="Sinninghe Damste J.S."/>
            <person name="Mardanov A.V."/>
            <person name="Ravin N.V."/>
            <person name="Dedysh S.N."/>
        </authorList>
    </citation>
    <scope>NUCLEOTIDE SEQUENCE [LARGE SCALE GENOMIC DNA]</scope>
    <source>
        <strain evidence="3">PL17</strain>
    </source>
</reference>
<organism evidence="2 3">
    <name type="scientific">Frigoriglobus tundricola</name>
    <dbReference type="NCBI Taxonomy" id="2774151"/>
    <lineage>
        <taxon>Bacteria</taxon>
        <taxon>Pseudomonadati</taxon>
        <taxon>Planctomycetota</taxon>
        <taxon>Planctomycetia</taxon>
        <taxon>Gemmatales</taxon>
        <taxon>Gemmataceae</taxon>
        <taxon>Frigoriglobus</taxon>
    </lineage>
</organism>
<dbReference type="KEGG" id="ftj:FTUN_6453"/>
<dbReference type="Proteomes" id="UP000503447">
    <property type="component" value="Chromosome"/>
</dbReference>
<evidence type="ECO:0000313" key="3">
    <source>
        <dbReference type="Proteomes" id="UP000503447"/>
    </source>
</evidence>